<accession>A0A2N9LK19</accession>
<gene>
    <name evidence="2" type="ORF">SBA5_400017</name>
</gene>
<name>A0A2N9LK19_9BACT</name>
<evidence type="ECO:0000313" key="3">
    <source>
        <dbReference type="Proteomes" id="UP000239735"/>
    </source>
</evidence>
<reference evidence="3" key="1">
    <citation type="submission" date="2018-02" db="EMBL/GenBank/DDBJ databases">
        <authorList>
            <person name="Hausmann B."/>
        </authorList>
    </citation>
    <scope>NUCLEOTIDE SEQUENCE [LARGE SCALE GENOMIC DNA]</scope>
    <source>
        <strain evidence="3">Peat soil MAG SbA5</strain>
    </source>
</reference>
<proteinExistence type="predicted"/>
<keyword evidence="1" id="KW-0732">Signal</keyword>
<dbReference type="Proteomes" id="UP000239735">
    <property type="component" value="Unassembled WGS sequence"/>
</dbReference>
<protein>
    <recommendedName>
        <fullName evidence="4">Carboxypeptidase regulatory-like domain-containing protein</fullName>
    </recommendedName>
</protein>
<feature type="chain" id="PRO_5014653851" description="Carboxypeptidase regulatory-like domain-containing protein" evidence="1">
    <location>
        <begin position="19"/>
        <end position="208"/>
    </location>
</feature>
<sequence>MRASCFPALLFAATFTLAMTGCSSSTTGLMTSHDVQPPVSGAALQGKVHGGQNPIAGASVYLYAANTTGYGGAGISATASNQSISLLTSGTQDASGHYFATTGSDGSFSVTGDYTCPSANSQLYLYAGWEAIQGREQIPLPGCWPGWEHAVQSWPHRRMWSSMKFPPWPRLSPSLASRQTPRMFRAPALRWLCRALPTHFSPFRTWSR</sequence>
<evidence type="ECO:0000313" key="2">
    <source>
        <dbReference type="EMBL" id="SPE23606.1"/>
    </source>
</evidence>
<evidence type="ECO:0008006" key="4">
    <source>
        <dbReference type="Google" id="ProtNLM"/>
    </source>
</evidence>
<evidence type="ECO:0000256" key="1">
    <source>
        <dbReference type="SAM" id="SignalP"/>
    </source>
</evidence>
<dbReference type="PROSITE" id="PS51257">
    <property type="entry name" value="PROKAR_LIPOPROTEIN"/>
    <property type="match status" value="1"/>
</dbReference>
<feature type="signal peptide" evidence="1">
    <location>
        <begin position="1"/>
        <end position="18"/>
    </location>
</feature>
<dbReference type="AlphaFoldDB" id="A0A2N9LK19"/>
<organism evidence="2 3">
    <name type="scientific">Candidatus Sulfuritelmatomonas gaucii</name>
    <dbReference type="NCBI Taxonomy" id="2043161"/>
    <lineage>
        <taxon>Bacteria</taxon>
        <taxon>Pseudomonadati</taxon>
        <taxon>Acidobacteriota</taxon>
        <taxon>Terriglobia</taxon>
        <taxon>Terriglobales</taxon>
        <taxon>Acidobacteriaceae</taxon>
        <taxon>Candidatus Sulfuritelmatomonas</taxon>
    </lineage>
</organism>
<dbReference type="EMBL" id="OKRB01000098">
    <property type="protein sequence ID" value="SPE23606.1"/>
    <property type="molecule type" value="Genomic_DNA"/>
</dbReference>